<proteinExistence type="inferred from homology"/>
<dbReference type="Gene3D" id="3.40.309.10">
    <property type="entry name" value="Aldehyde Dehydrogenase, Chain A, domain 2"/>
    <property type="match status" value="1"/>
</dbReference>
<dbReference type="PANTHER" id="PTHR43570">
    <property type="entry name" value="ALDEHYDE DEHYDROGENASE"/>
    <property type="match status" value="1"/>
</dbReference>
<dbReference type="Proteomes" id="UP000634179">
    <property type="component" value="Unassembled WGS sequence"/>
</dbReference>
<dbReference type="PANTHER" id="PTHR43570:SF16">
    <property type="entry name" value="ALDEHYDE DEHYDROGENASE TYPE III, ISOFORM Q"/>
    <property type="match status" value="1"/>
</dbReference>
<gene>
    <name evidence="4" type="ORF">I5V89_18090</name>
</gene>
<dbReference type="Pfam" id="PF00171">
    <property type="entry name" value="Aldedh"/>
    <property type="match status" value="1"/>
</dbReference>
<organism evidence="4 5">
    <name type="scientific">Stenotrophomonas maltophilia</name>
    <name type="common">Pseudomonas maltophilia</name>
    <name type="synonym">Xanthomonas maltophilia</name>
    <dbReference type="NCBI Taxonomy" id="40324"/>
    <lineage>
        <taxon>Bacteria</taxon>
        <taxon>Pseudomonadati</taxon>
        <taxon>Pseudomonadota</taxon>
        <taxon>Gammaproteobacteria</taxon>
        <taxon>Lysobacterales</taxon>
        <taxon>Lysobacteraceae</taxon>
        <taxon>Stenotrophomonas</taxon>
        <taxon>Stenotrophomonas maltophilia group</taxon>
    </lineage>
</organism>
<protein>
    <submittedName>
        <fullName evidence="4">Aldehyde dehydrogenase family protein</fullName>
    </submittedName>
</protein>
<evidence type="ECO:0000313" key="4">
    <source>
        <dbReference type="EMBL" id="MBH1791777.1"/>
    </source>
</evidence>
<dbReference type="InterPro" id="IPR016162">
    <property type="entry name" value="Ald_DH_N"/>
</dbReference>
<evidence type="ECO:0000259" key="3">
    <source>
        <dbReference type="Pfam" id="PF00171"/>
    </source>
</evidence>
<dbReference type="InterPro" id="IPR016161">
    <property type="entry name" value="Ald_DH/histidinol_DH"/>
</dbReference>
<dbReference type="RefSeq" id="WP_053091707.1">
    <property type="nucleotide sequence ID" value="NZ_JANKBX010000003.1"/>
</dbReference>
<feature type="domain" description="Aldehyde dehydrogenase" evidence="3">
    <location>
        <begin position="12"/>
        <end position="76"/>
    </location>
</feature>
<dbReference type="GO" id="GO:0006081">
    <property type="term" value="P:aldehyde metabolic process"/>
    <property type="evidence" value="ECO:0007669"/>
    <property type="project" value="InterPro"/>
</dbReference>
<keyword evidence="2" id="KW-0560">Oxidoreductase</keyword>
<dbReference type="InterPro" id="IPR016163">
    <property type="entry name" value="Ald_DH_C"/>
</dbReference>
<comment type="similarity">
    <text evidence="1">Belongs to the aldehyde dehydrogenase family.</text>
</comment>
<evidence type="ECO:0000256" key="2">
    <source>
        <dbReference type="ARBA" id="ARBA00023002"/>
    </source>
</evidence>
<evidence type="ECO:0000313" key="5">
    <source>
        <dbReference type="Proteomes" id="UP000634179"/>
    </source>
</evidence>
<evidence type="ECO:0000256" key="1">
    <source>
        <dbReference type="ARBA" id="ARBA00009986"/>
    </source>
</evidence>
<reference evidence="4" key="1">
    <citation type="submission" date="2020-11" db="EMBL/GenBank/DDBJ databases">
        <title>Enhanced detection system for hospital associated transmission using whole genome sequencing surveillance.</title>
        <authorList>
            <person name="Harrison L.H."/>
            <person name="Van Tyne D."/>
            <person name="Marsh J.W."/>
            <person name="Griffith M.P."/>
            <person name="Snyder D.J."/>
            <person name="Cooper V.S."/>
            <person name="Mustapha M."/>
        </authorList>
    </citation>
    <scope>NUCLEOTIDE SEQUENCE</scope>
    <source>
        <strain evidence="4">STEN00053</strain>
    </source>
</reference>
<dbReference type="SUPFAM" id="SSF53720">
    <property type="entry name" value="ALDH-like"/>
    <property type="match status" value="1"/>
</dbReference>
<accession>A0AA40Y6I3</accession>
<name>A0AA40Y6I3_STEMA</name>
<sequence>MPHRVAAHPRPLAAYYFGNTAEGQAAFAQQTTSGALVINDVMTYASVEELPFGGGGASGMGAYHGVHGFRQFSHRKAAVVQTADGASNMRLRAPYADKVDALDAALGSALKR</sequence>
<dbReference type="AlphaFoldDB" id="A0AA40Y6I3"/>
<dbReference type="EMBL" id="JADUOV010000016">
    <property type="protein sequence ID" value="MBH1791777.1"/>
    <property type="molecule type" value="Genomic_DNA"/>
</dbReference>
<dbReference type="InterPro" id="IPR015590">
    <property type="entry name" value="Aldehyde_DH_dom"/>
</dbReference>
<dbReference type="InterPro" id="IPR012394">
    <property type="entry name" value="Aldehyde_DH_NAD(P)"/>
</dbReference>
<dbReference type="Gene3D" id="3.40.605.10">
    <property type="entry name" value="Aldehyde Dehydrogenase, Chain A, domain 1"/>
    <property type="match status" value="1"/>
</dbReference>
<comment type="caution">
    <text evidence="4">The sequence shown here is derived from an EMBL/GenBank/DDBJ whole genome shotgun (WGS) entry which is preliminary data.</text>
</comment>
<dbReference type="GO" id="GO:0004029">
    <property type="term" value="F:aldehyde dehydrogenase (NAD+) activity"/>
    <property type="evidence" value="ECO:0007669"/>
    <property type="project" value="TreeGrafter"/>
</dbReference>
<dbReference type="GO" id="GO:0005737">
    <property type="term" value="C:cytoplasm"/>
    <property type="evidence" value="ECO:0007669"/>
    <property type="project" value="TreeGrafter"/>
</dbReference>